<evidence type="ECO:0000256" key="1">
    <source>
        <dbReference type="SAM" id="MobiDB-lite"/>
    </source>
</evidence>
<reference evidence="2" key="1">
    <citation type="submission" date="2022-09" db="EMBL/GenBank/DDBJ databases">
        <title>Bacterial diversity in gut of crayfish and pufferfish.</title>
        <authorList>
            <person name="Huang Y."/>
        </authorList>
    </citation>
    <scope>NUCLEOTIDE SEQUENCE</scope>
    <source>
        <strain evidence="2">PR12</strain>
    </source>
</reference>
<sequence>MDKLSGFQASRKEASMDKCDTDPSYNINPRGVGFNFLCDEVLVHGSVSELALEKLGGGEVLNSEEQLFAVYTAFWERIHRIAGEKVMAGIAQPTVVAADI</sequence>
<organism evidence="2 3">
    <name type="scientific">Comamonas squillarum</name>
    <dbReference type="NCBI Taxonomy" id="2977320"/>
    <lineage>
        <taxon>Bacteria</taxon>
        <taxon>Pseudomonadati</taxon>
        <taxon>Pseudomonadota</taxon>
        <taxon>Betaproteobacteria</taxon>
        <taxon>Burkholderiales</taxon>
        <taxon>Comamonadaceae</taxon>
        <taxon>Comamonas</taxon>
    </lineage>
</organism>
<evidence type="ECO:0000313" key="2">
    <source>
        <dbReference type="EMBL" id="UXC19122.1"/>
    </source>
</evidence>
<protein>
    <submittedName>
        <fullName evidence="2">Uncharacterized protein</fullName>
    </submittedName>
</protein>
<accession>A0ABY5ZYP7</accession>
<dbReference type="Proteomes" id="UP001058290">
    <property type="component" value="Chromosome"/>
</dbReference>
<feature type="compositionally biased region" description="Basic and acidic residues" evidence="1">
    <location>
        <begin position="10"/>
        <end position="21"/>
    </location>
</feature>
<proteinExistence type="predicted"/>
<feature type="region of interest" description="Disordered" evidence="1">
    <location>
        <begin position="1"/>
        <end position="22"/>
    </location>
</feature>
<name>A0ABY5ZYP7_9BURK</name>
<evidence type="ECO:0000313" key="3">
    <source>
        <dbReference type="Proteomes" id="UP001058290"/>
    </source>
</evidence>
<keyword evidence="3" id="KW-1185">Reference proteome</keyword>
<gene>
    <name evidence="2" type="ORF">N4T19_03070</name>
</gene>
<dbReference type="EMBL" id="CP104377">
    <property type="protein sequence ID" value="UXC19122.1"/>
    <property type="molecule type" value="Genomic_DNA"/>
</dbReference>
<dbReference type="RefSeq" id="WP_182340866.1">
    <property type="nucleotide sequence ID" value="NZ_CP104377.1"/>
</dbReference>